<dbReference type="CDD" id="cd19365">
    <property type="entry name" value="TenA_C-like"/>
    <property type="match status" value="1"/>
</dbReference>
<dbReference type="Proteomes" id="UP000044071">
    <property type="component" value="Unassembled WGS sequence"/>
</dbReference>
<dbReference type="GO" id="GO:0005829">
    <property type="term" value="C:cytosol"/>
    <property type="evidence" value="ECO:0007669"/>
    <property type="project" value="TreeGrafter"/>
</dbReference>
<feature type="domain" description="Thiaminase-2/PQQC" evidence="1">
    <location>
        <begin position="22"/>
        <end position="214"/>
    </location>
</feature>
<gene>
    <name evidence="2" type="primary">tenA</name>
    <name evidence="2" type="ORF">BN59_00238</name>
</gene>
<dbReference type="PANTHER" id="PTHR43198">
    <property type="entry name" value="BIFUNCTIONAL TH2 PROTEIN"/>
    <property type="match status" value="1"/>
</dbReference>
<evidence type="ECO:0000259" key="1">
    <source>
        <dbReference type="Pfam" id="PF03070"/>
    </source>
</evidence>
<accession>A0A078KNR5</accession>
<organism evidence="2 3">
    <name type="scientific">Legionella massiliensis</name>
    <dbReference type="NCBI Taxonomy" id="1034943"/>
    <lineage>
        <taxon>Bacteria</taxon>
        <taxon>Pseudomonadati</taxon>
        <taxon>Pseudomonadota</taxon>
        <taxon>Gammaproteobacteria</taxon>
        <taxon>Legionellales</taxon>
        <taxon>Legionellaceae</taxon>
        <taxon>Legionella</taxon>
    </lineage>
</organism>
<dbReference type="Pfam" id="PF03070">
    <property type="entry name" value="TENA_THI-4"/>
    <property type="match status" value="1"/>
</dbReference>
<dbReference type="InterPro" id="IPR004305">
    <property type="entry name" value="Thiaminase-2/PQQC"/>
</dbReference>
<dbReference type="InterPro" id="IPR050967">
    <property type="entry name" value="Thiamine_Salvage_TenA"/>
</dbReference>
<dbReference type="Gene3D" id="1.20.910.10">
    <property type="entry name" value="Heme oxygenase-like"/>
    <property type="match status" value="1"/>
</dbReference>
<dbReference type="PANTHER" id="PTHR43198:SF2">
    <property type="entry name" value="SI:CH1073-67J19.1-RELATED"/>
    <property type="match status" value="1"/>
</dbReference>
<dbReference type="EMBL" id="CCSB01000001">
    <property type="protein sequence ID" value="CDZ75975.1"/>
    <property type="molecule type" value="Genomic_DNA"/>
</dbReference>
<dbReference type="STRING" id="1034943.BN59_00238"/>
<reference evidence="2 3" key="1">
    <citation type="submission" date="2014-06" db="EMBL/GenBank/DDBJ databases">
        <authorList>
            <person name="Urmite Genomes Urmite Genomes"/>
        </authorList>
    </citation>
    <scope>NUCLEOTIDE SEQUENCE [LARGE SCALE GENOMIC DNA]</scope>
</reference>
<protein>
    <submittedName>
        <fullName evidence="2">Thiaminase-2</fullName>
    </submittedName>
</protein>
<evidence type="ECO:0000313" key="2">
    <source>
        <dbReference type="EMBL" id="CDZ75975.1"/>
    </source>
</evidence>
<dbReference type="eggNOG" id="COG0819">
    <property type="taxonomic scope" value="Bacteria"/>
</dbReference>
<evidence type="ECO:0000313" key="3">
    <source>
        <dbReference type="Proteomes" id="UP000044071"/>
    </source>
</evidence>
<name>A0A078KNR5_9GAMM</name>
<dbReference type="SUPFAM" id="SSF48613">
    <property type="entry name" value="Heme oxygenase-like"/>
    <property type="match status" value="1"/>
</dbReference>
<dbReference type="InterPro" id="IPR016084">
    <property type="entry name" value="Haem_Oase-like_multi-hlx"/>
</dbReference>
<dbReference type="RefSeq" id="WP_052403065.1">
    <property type="nucleotide sequence ID" value="NZ_CCVW01000001.1"/>
</dbReference>
<keyword evidence="3" id="KW-1185">Reference proteome</keyword>
<proteinExistence type="predicted"/>
<sequence length="235" mass="27647">MKLFALIQKNPSVFSKIYTCRFNRKLYKGTLSKSVFRSYLEQDELYLSDYGKALNLVSSRLVNQRHAQIFRDFAKGTIQLEKDIHAKYLKKLAPDSFFSTERRPKEKIPVIAEYTKHLLDNAEFAPIEEAVASLVPCFWIYKELGIQMDLSKCEPGHPYREWIATYADEQFRESTQTMMEIADELNVEILCPDRRSSIARQFWLSVDFEYRFFEEILNPLPVADLPFEVSVEQRM</sequence>
<dbReference type="AlphaFoldDB" id="A0A078KNR5"/>